<keyword evidence="9" id="KW-0560">Oxidoreductase</keyword>
<sequence length="486" mass="57897">FLLNTYYVPDEYWQSLEVAHKEVFGYGYLSWEWKVQDPIRTPLHMLIFAFLYKFLKITGLDYPLLIVYLPRLLSAFIASLHDFYLLKLAQIHFGKIYVVPVMIFNFTNWFSLFAYPRLIINSLESTLFIISLYYYKLSFQISNIKYDYISRLLVIVNFIMRPTSIIPFVFIWPFKLFTMYGDMRKKIKYFFLNVQTLLLMLTFSIIFDILYFQKFTWTVLNFFIFNVVKNFSIIYGTHDKLWYFTVCIPHFFLANLPFLLFGIFIIFSQKLKSKISESQDILYGTIFYIIFISMIAHKENRFILNGLSILILYAAYGYQNMTSKKLQKLILLLGILSNIILFIFMGFYFQQGSFSIFSELRNRIQNVDSVYFFTECHSTPLYSFLHKNIPMDFPDCSPENRLQEISDSLLLFKDPYNFINNALSLFNYSHIVLLNTFTNLENIQELLSQKGYQKIKEIFHSPFMESPIGDLSNVYFVLYENNNKQI</sequence>
<name>G0QU55_ICHMU</name>
<dbReference type="eggNOG" id="KOG1771">
    <property type="taxonomic scope" value="Eukaryota"/>
</dbReference>
<dbReference type="InterPro" id="IPR005599">
    <property type="entry name" value="GPI_mannosylTrfase"/>
</dbReference>
<feature type="transmembrane region" description="Helical" evidence="8">
    <location>
        <begin position="242"/>
        <end position="268"/>
    </location>
</feature>
<dbReference type="RefSeq" id="XP_004034737.1">
    <property type="nucleotide sequence ID" value="XM_004034689.1"/>
</dbReference>
<evidence type="ECO:0000313" key="9">
    <source>
        <dbReference type="EMBL" id="EGR31251.1"/>
    </source>
</evidence>
<evidence type="ECO:0000256" key="2">
    <source>
        <dbReference type="ARBA" id="ARBA00022676"/>
    </source>
</evidence>
<keyword evidence="4 8" id="KW-0812">Transmembrane</keyword>
<dbReference type="AlphaFoldDB" id="G0QU55"/>
<dbReference type="GO" id="GO:0006506">
    <property type="term" value="P:GPI anchor biosynthetic process"/>
    <property type="evidence" value="ECO:0007669"/>
    <property type="project" value="TreeGrafter"/>
</dbReference>
<dbReference type="EMBL" id="GL983901">
    <property type="protein sequence ID" value="EGR31251.1"/>
    <property type="molecule type" value="Genomic_DNA"/>
</dbReference>
<dbReference type="GO" id="GO:0000026">
    <property type="term" value="F:alpha-1,2-mannosyltransferase activity"/>
    <property type="evidence" value="ECO:0007669"/>
    <property type="project" value="TreeGrafter"/>
</dbReference>
<feature type="transmembrane region" description="Helical" evidence="8">
    <location>
        <begin position="62"/>
        <end position="84"/>
    </location>
</feature>
<dbReference type="InParanoid" id="G0QU55"/>
<accession>G0QU55</accession>
<feature type="transmembrane region" description="Helical" evidence="8">
    <location>
        <begin position="190"/>
        <end position="212"/>
    </location>
</feature>
<gene>
    <name evidence="9" type="ORF">IMG5_115110</name>
</gene>
<dbReference type="FunCoup" id="G0QU55">
    <property type="interactions" value="264"/>
</dbReference>
<feature type="transmembrane region" description="Helical" evidence="8">
    <location>
        <begin position="148"/>
        <end position="170"/>
    </location>
</feature>
<reference evidence="9 10" key="1">
    <citation type="submission" date="2011-07" db="EMBL/GenBank/DDBJ databases">
        <authorList>
            <person name="Coyne R."/>
            <person name="Brami D."/>
            <person name="Johnson J."/>
            <person name="Hostetler J."/>
            <person name="Hannick L."/>
            <person name="Clark T."/>
            <person name="Cassidy-Hanley D."/>
            <person name="Inman J."/>
        </authorList>
    </citation>
    <scope>NUCLEOTIDE SEQUENCE [LARGE SCALE GENOMIC DNA]</scope>
    <source>
        <strain evidence="9 10">G5</strain>
    </source>
</reference>
<keyword evidence="10" id="KW-1185">Reference proteome</keyword>
<evidence type="ECO:0000256" key="8">
    <source>
        <dbReference type="RuleBase" id="RU363075"/>
    </source>
</evidence>
<dbReference type="PANTHER" id="PTHR22760:SF4">
    <property type="entry name" value="GPI MANNOSYLTRANSFERASE 3"/>
    <property type="match status" value="1"/>
</dbReference>
<evidence type="ECO:0000313" key="10">
    <source>
        <dbReference type="Proteomes" id="UP000008983"/>
    </source>
</evidence>
<keyword evidence="3" id="KW-0808">Transferase</keyword>
<dbReference type="Proteomes" id="UP000008983">
    <property type="component" value="Unassembled WGS sequence"/>
</dbReference>
<dbReference type="GeneID" id="14907387"/>
<evidence type="ECO:0000256" key="1">
    <source>
        <dbReference type="ARBA" id="ARBA00004477"/>
    </source>
</evidence>
<evidence type="ECO:0000256" key="3">
    <source>
        <dbReference type="ARBA" id="ARBA00022679"/>
    </source>
</evidence>
<evidence type="ECO:0000256" key="4">
    <source>
        <dbReference type="ARBA" id="ARBA00022692"/>
    </source>
</evidence>
<dbReference type="OrthoDB" id="416834at2759"/>
<feature type="transmembrane region" description="Helical" evidence="8">
    <location>
        <begin position="219"/>
        <end position="236"/>
    </location>
</feature>
<keyword evidence="7 8" id="KW-0472">Membrane</keyword>
<comment type="similarity">
    <text evidence="8">Belongs to the glycosyltransferase 22 family.</text>
</comment>
<feature type="transmembrane region" description="Helical" evidence="8">
    <location>
        <begin position="280"/>
        <end position="296"/>
    </location>
</feature>
<organism evidence="9 10">
    <name type="scientific">Ichthyophthirius multifiliis</name>
    <name type="common">White spot disease agent</name>
    <name type="synonym">Ich</name>
    <dbReference type="NCBI Taxonomy" id="5932"/>
    <lineage>
        <taxon>Eukaryota</taxon>
        <taxon>Sar</taxon>
        <taxon>Alveolata</taxon>
        <taxon>Ciliophora</taxon>
        <taxon>Intramacronucleata</taxon>
        <taxon>Oligohymenophorea</taxon>
        <taxon>Hymenostomatida</taxon>
        <taxon>Ophryoglenina</taxon>
        <taxon>Ichthyophthirius</taxon>
    </lineage>
</organism>
<evidence type="ECO:0000256" key="7">
    <source>
        <dbReference type="ARBA" id="ARBA00023136"/>
    </source>
</evidence>
<dbReference type="Pfam" id="PF03901">
    <property type="entry name" value="Glyco_transf_22"/>
    <property type="match status" value="1"/>
</dbReference>
<dbReference type="GO" id="GO:0005789">
    <property type="term" value="C:endoplasmic reticulum membrane"/>
    <property type="evidence" value="ECO:0007669"/>
    <property type="project" value="UniProtKB-SubCell"/>
</dbReference>
<dbReference type="PANTHER" id="PTHR22760">
    <property type="entry name" value="GLYCOSYLTRANSFERASE"/>
    <property type="match status" value="1"/>
</dbReference>
<keyword evidence="6 8" id="KW-1133">Transmembrane helix</keyword>
<evidence type="ECO:0000256" key="6">
    <source>
        <dbReference type="ARBA" id="ARBA00022989"/>
    </source>
</evidence>
<feature type="non-terminal residue" evidence="9">
    <location>
        <position position="1"/>
    </location>
</feature>
<protein>
    <recommendedName>
        <fullName evidence="8">Mannosyltransferase</fullName>
        <ecNumber evidence="8">2.4.1.-</ecNumber>
    </recommendedName>
</protein>
<dbReference type="STRING" id="857967.G0QU55"/>
<keyword evidence="5 8" id="KW-0256">Endoplasmic reticulum</keyword>
<dbReference type="GO" id="GO:0016491">
    <property type="term" value="F:oxidoreductase activity"/>
    <property type="evidence" value="ECO:0007669"/>
    <property type="project" value="UniProtKB-KW"/>
</dbReference>
<feature type="transmembrane region" description="Helical" evidence="8">
    <location>
        <begin position="118"/>
        <end position="136"/>
    </location>
</feature>
<feature type="transmembrane region" description="Helical" evidence="8">
    <location>
        <begin position="96"/>
        <end position="112"/>
    </location>
</feature>
<feature type="transmembrane region" description="Helical" evidence="8">
    <location>
        <begin position="330"/>
        <end position="349"/>
    </location>
</feature>
<feature type="transmembrane region" description="Helical" evidence="8">
    <location>
        <begin position="302"/>
        <end position="318"/>
    </location>
</feature>
<evidence type="ECO:0000256" key="5">
    <source>
        <dbReference type="ARBA" id="ARBA00022824"/>
    </source>
</evidence>
<proteinExistence type="inferred from homology"/>
<comment type="subcellular location">
    <subcellularLocation>
        <location evidence="1 8">Endoplasmic reticulum membrane</location>
        <topology evidence="1 8">Multi-pass membrane protein</topology>
    </subcellularLocation>
</comment>
<dbReference type="EC" id="2.4.1.-" evidence="8"/>
<keyword evidence="2 8" id="KW-0328">Glycosyltransferase</keyword>
<dbReference type="OMA" id="HEWPDYL"/>